<dbReference type="InterPro" id="IPR051415">
    <property type="entry name" value="LAAT-1"/>
</dbReference>
<dbReference type="STRING" id="4846.A0A367K737"/>
<dbReference type="PANTHER" id="PTHR16201">
    <property type="entry name" value="SEVEN TRANSMEMBRANE PROTEIN 1-RELATED"/>
    <property type="match status" value="1"/>
</dbReference>
<reference evidence="8 9" key="1">
    <citation type="journal article" date="2018" name="G3 (Bethesda)">
        <title>Phylogenetic and Phylogenomic Definition of Rhizopus Species.</title>
        <authorList>
            <person name="Gryganskyi A.P."/>
            <person name="Golan J."/>
            <person name="Dolatabadi S."/>
            <person name="Mondo S."/>
            <person name="Robb S."/>
            <person name="Idnurm A."/>
            <person name="Muszewska A."/>
            <person name="Steczkiewicz K."/>
            <person name="Masonjones S."/>
            <person name="Liao H.L."/>
            <person name="Gajdeczka M.T."/>
            <person name="Anike F."/>
            <person name="Vuek A."/>
            <person name="Anishchenko I.M."/>
            <person name="Voigt K."/>
            <person name="de Hoog G.S."/>
            <person name="Smith M.E."/>
            <person name="Heitman J."/>
            <person name="Vilgalys R."/>
            <person name="Stajich J.E."/>
        </authorList>
    </citation>
    <scope>NUCLEOTIDE SEQUENCE [LARGE SCALE GENOMIC DNA]</scope>
    <source>
        <strain evidence="8 9">LSU 92-RS-03</strain>
    </source>
</reference>
<keyword evidence="9" id="KW-1185">Reference proteome</keyword>
<feature type="transmembrane region" description="Helical" evidence="7">
    <location>
        <begin position="21"/>
        <end position="45"/>
    </location>
</feature>
<accession>A0A367K737</accession>
<feature type="transmembrane region" description="Helical" evidence="7">
    <location>
        <begin position="235"/>
        <end position="257"/>
    </location>
</feature>
<dbReference type="AlphaFoldDB" id="A0A367K737"/>
<comment type="subcellular location">
    <subcellularLocation>
        <location evidence="1">Membrane</location>
        <topology evidence="1">Multi-pass membrane protein</topology>
    </subcellularLocation>
</comment>
<dbReference type="Gene3D" id="1.20.1280.290">
    <property type="match status" value="2"/>
</dbReference>
<evidence type="ECO:0000256" key="7">
    <source>
        <dbReference type="SAM" id="Phobius"/>
    </source>
</evidence>
<protein>
    <recommendedName>
        <fullName evidence="10">PQ loop repeat-containing protein 2</fullName>
    </recommendedName>
</protein>
<keyword evidence="3 7" id="KW-1133">Transmembrane helix</keyword>
<evidence type="ECO:0000256" key="5">
    <source>
        <dbReference type="ARBA" id="ARBA00038039"/>
    </source>
</evidence>
<organism evidence="8 9">
    <name type="scientific">Rhizopus stolonifer</name>
    <name type="common">Rhizopus nigricans</name>
    <dbReference type="NCBI Taxonomy" id="4846"/>
    <lineage>
        <taxon>Eukaryota</taxon>
        <taxon>Fungi</taxon>
        <taxon>Fungi incertae sedis</taxon>
        <taxon>Mucoromycota</taxon>
        <taxon>Mucoromycotina</taxon>
        <taxon>Mucoromycetes</taxon>
        <taxon>Mucorales</taxon>
        <taxon>Mucorineae</taxon>
        <taxon>Rhizopodaceae</taxon>
        <taxon>Rhizopus</taxon>
    </lineage>
</organism>
<comment type="catalytic activity">
    <reaction evidence="6">
        <text>L-histidine(out) + L-arginine(in) = L-histidine(in) + L-arginine(out)</text>
        <dbReference type="Rhea" id="RHEA:71063"/>
        <dbReference type="ChEBI" id="CHEBI:32682"/>
        <dbReference type="ChEBI" id="CHEBI:57595"/>
    </reaction>
</comment>
<gene>
    <name evidence="8" type="ORF">CU098_011014</name>
</gene>
<sequence>MQVFTRRKLKTGCSCIVLNRLFLDLVWKDMARFLVSCLVMFPYSVGYAHRFQNYMQQSAEGLSQYLLYFWLAGDLANVISCFLNHQLPFQIYLAAYYCMTDFILLFQYFLYRKPKPYSEIKQSEAIPFSSESQKYGSTVQSHTQLFGLFIFGFQVTQSVRSEPAIDTALLGCVLAWTCTTFYLCSRIPQIIKNYQRHSVQGLSLALFSFAVGGNVTYALSIILRPGHTIESFISSLPYIVSSSGTLLFDLVIFIQFLHYNKKTKVESLVP</sequence>
<evidence type="ECO:0000256" key="3">
    <source>
        <dbReference type="ARBA" id="ARBA00022989"/>
    </source>
</evidence>
<evidence type="ECO:0000313" key="8">
    <source>
        <dbReference type="EMBL" id="RCH97987.1"/>
    </source>
</evidence>
<feature type="transmembrane region" description="Helical" evidence="7">
    <location>
        <begin position="91"/>
        <end position="111"/>
    </location>
</feature>
<feature type="transmembrane region" description="Helical" evidence="7">
    <location>
        <begin position="204"/>
        <end position="223"/>
    </location>
</feature>
<evidence type="ECO:0000313" key="9">
    <source>
        <dbReference type="Proteomes" id="UP000253551"/>
    </source>
</evidence>
<dbReference type="InterPro" id="IPR006603">
    <property type="entry name" value="PQ-loop_rpt"/>
</dbReference>
<keyword evidence="2 7" id="KW-0812">Transmembrane</keyword>
<evidence type="ECO:0000256" key="4">
    <source>
        <dbReference type="ARBA" id="ARBA00023136"/>
    </source>
</evidence>
<evidence type="ECO:0000256" key="1">
    <source>
        <dbReference type="ARBA" id="ARBA00004141"/>
    </source>
</evidence>
<proteinExistence type="inferred from homology"/>
<evidence type="ECO:0000256" key="2">
    <source>
        <dbReference type="ARBA" id="ARBA00022692"/>
    </source>
</evidence>
<name>A0A367K737_RHIST</name>
<dbReference type="EMBL" id="PJQM01002120">
    <property type="protein sequence ID" value="RCH97987.1"/>
    <property type="molecule type" value="Genomic_DNA"/>
</dbReference>
<evidence type="ECO:0000256" key="6">
    <source>
        <dbReference type="ARBA" id="ARBA00050768"/>
    </source>
</evidence>
<dbReference type="PANTHER" id="PTHR16201:SF34">
    <property type="entry name" value="LYSOSOMAL AMINO ACID TRANSPORTER 1"/>
    <property type="match status" value="1"/>
</dbReference>
<comment type="caution">
    <text evidence="8">The sequence shown here is derived from an EMBL/GenBank/DDBJ whole genome shotgun (WGS) entry which is preliminary data.</text>
</comment>
<dbReference type="Pfam" id="PF04193">
    <property type="entry name" value="PQ-loop"/>
    <property type="match status" value="2"/>
</dbReference>
<evidence type="ECO:0008006" key="10">
    <source>
        <dbReference type="Google" id="ProtNLM"/>
    </source>
</evidence>
<dbReference type="GO" id="GO:0000329">
    <property type="term" value="C:fungal-type vacuole membrane"/>
    <property type="evidence" value="ECO:0007669"/>
    <property type="project" value="TreeGrafter"/>
</dbReference>
<comment type="similarity">
    <text evidence="5">Belongs to the laat-1 family.</text>
</comment>
<dbReference type="GO" id="GO:0015174">
    <property type="term" value="F:basic amino acid transmembrane transporter activity"/>
    <property type="evidence" value="ECO:0007669"/>
    <property type="project" value="TreeGrafter"/>
</dbReference>
<dbReference type="Proteomes" id="UP000253551">
    <property type="component" value="Unassembled WGS sequence"/>
</dbReference>
<dbReference type="FunFam" id="1.20.1280.290:FF:000009">
    <property type="entry name" value="PQ loop repeat family protein"/>
    <property type="match status" value="1"/>
</dbReference>
<dbReference type="GO" id="GO:0034488">
    <property type="term" value="P:basic amino acid transmembrane export from vacuole"/>
    <property type="evidence" value="ECO:0007669"/>
    <property type="project" value="TreeGrafter"/>
</dbReference>
<dbReference type="OrthoDB" id="8048523at2759"/>
<dbReference type="SMART" id="SM00679">
    <property type="entry name" value="CTNS"/>
    <property type="match status" value="2"/>
</dbReference>
<keyword evidence="4 7" id="KW-0472">Membrane</keyword>